<dbReference type="InterPro" id="IPR036388">
    <property type="entry name" value="WH-like_DNA-bd_sf"/>
</dbReference>
<dbReference type="SUPFAM" id="SSF53850">
    <property type="entry name" value="Periplasmic binding protein-like II"/>
    <property type="match status" value="1"/>
</dbReference>
<comment type="similarity">
    <text evidence="1">Belongs to the LysR transcriptional regulatory family.</text>
</comment>
<dbReference type="Proteomes" id="UP001519292">
    <property type="component" value="Unassembled WGS sequence"/>
</dbReference>
<dbReference type="SUPFAM" id="SSF46785">
    <property type="entry name" value="Winged helix' DNA-binding domain"/>
    <property type="match status" value="1"/>
</dbReference>
<keyword evidence="2" id="KW-0805">Transcription regulation</keyword>
<dbReference type="CDD" id="cd05466">
    <property type="entry name" value="PBP2_LTTR_substrate"/>
    <property type="match status" value="1"/>
</dbReference>
<evidence type="ECO:0000259" key="5">
    <source>
        <dbReference type="PROSITE" id="PS50931"/>
    </source>
</evidence>
<dbReference type="Gene3D" id="3.40.190.290">
    <property type="match status" value="1"/>
</dbReference>
<dbReference type="PRINTS" id="PR00039">
    <property type="entry name" value="HTHLYSR"/>
</dbReference>
<accession>A0ABS4MGS0</accession>
<dbReference type="InterPro" id="IPR005119">
    <property type="entry name" value="LysR_subst-bd"/>
</dbReference>
<organism evidence="6 7">
    <name type="scientific">Lactobacillus colini</name>
    <dbReference type="NCBI Taxonomy" id="1819254"/>
    <lineage>
        <taxon>Bacteria</taxon>
        <taxon>Bacillati</taxon>
        <taxon>Bacillota</taxon>
        <taxon>Bacilli</taxon>
        <taxon>Lactobacillales</taxon>
        <taxon>Lactobacillaceae</taxon>
        <taxon>Lactobacillus</taxon>
    </lineage>
</organism>
<keyword evidence="7" id="KW-1185">Reference proteome</keyword>
<evidence type="ECO:0000313" key="7">
    <source>
        <dbReference type="Proteomes" id="UP001519292"/>
    </source>
</evidence>
<evidence type="ECO:0000256" key="3">
    <source>
        <dbReference type="ARBA" id="ARBA00023125"/>
    </source>
</evidence>
<keyword evidence="3 6" id="KW-0238">DNA-binding</keyword>
<sequence length="293" mass="33290">MELKYLNDFLAVAKFNNFSDAAESLYISQSSLSKNIKKLEDIEGVKLFNRNTTGTSLTHYGKIYLNYAKKISSLENQCDREIKDAYQQQSTLQIGAIPSANEYGITELIIKFMKESKIKCHVMNDTSGTLEKFLAESKLDLAFIKNSENTSFTSIPFKDDILMAVLPSNHPLAKNKTINLKELKDNDFIFEPVNSRPYNLCVNLCEQVGFTPNVIYADRFIDNILEFVKKDVGISLLMNKLVPDSTPGIVKIPIIPNTVAEINLCYIDNSVNQKFKKKFISFTQNYASFFSKY</sequence>
<dbReference type="PROSITE" id="PS50931">
    <property type="entry name" value="HTH_LYSR"/>
    <property type="match status" value="1"/>
</dbReference>
<dbReference type="InterPro" id="IPR036390">
    <property type="entry name" value="WH_DNA-bd_sf"/>
</dbReference>
<dbReference type="PANTHER" id="PTHR30419:SF8">
    <property type="entry name" value="NITROGEN ASSIMILATION TRANSCRIPTIONAL ACTIVATOR-RELATED"/>
    <property type="match status" value="1"/>
</dbReference>
<keyword evidence="4" id="KW-0804">Transcription</keyword>
<dbReference type="Gene3D" id="1.10.10.10">
    <property type="entry name" value="Winged helix-like DNA-binding domain superfamily/Winged helix DNA-binding domain"/>
    <property type="match status" value="1"/>
</dbReference>
<dbReference type="Pfam" id="PF00126">
    <property type="entry name" value="HTH_1"/>
    <property type="match status" value="1"/>
</dbReference>
<dbReference type="EMBL" id="JAGGLU010000010">
    <property type="protein sequence ID" value="MBP2058517.1"/>
    <property type="molecule type" value="Genomic_DNA"/>
</dbReference>
<name>A0ABS4MGS0_9LACO</name>
<evidence type="ECO:0000313" key="6">
    <source>
        <dbReference type="EMBL" id="MBP2058517.1"/>
    </source>
</evidence>
<protein>
    <submittedName>
        <fullName evidence="6">DNA-binding transcriptional LysR family regulator</fullName>
    </submittedName>
</protein>
<proteinExistence type="inferred from homology"/>
<evidence type="ECO:0000256" key="2">
    <source>
        <dbReference type="ARBA" id="ARBA00023015"/>
    </source>
</evidence>
<dbReference type="InterPro" id="IPR000847">
    <property type="entry name" value="LysR_HTH_N"/>
</dbReference>
<dbReference type="PANTHER" id="PTHR30419">
    <property type="entry name" value="HTH-TYPE TRANSCRIPTIONAL REGULATOR YBHD"/>
    <property type="match status" value="1"/>
</dbReference>
<comment type="caution">
    <text evidence="6">The sequence shown here is derived from an EMBL/GenBank/DDBJ whole genome shotgun (WGS) entry which is preliminary data.</text>
</comment>
<feature type="domain" description="HTH lysR-type" evidence="5">
    <location>
        <begin position="1"/>
        <end position="58"/>
    </location>
</feature>
<dbReference type="RefSeq" id="WP_209687248.1">
    <property type="nucleotide sequence ID" value="NZ_JAGGLU010000010.1"/>
</dbReference>
<dbReference type="InterPro" id="IPR050950">
    <property type="entry name" value="HTH-type_LysR_regulators"/>
</dbReference>
<gene>
    <name evidence="6" type="ORF">J2Z60_001702</name>
</gene>
<dbReference type="Pfam" id="PF03466">
    <property type="entry name" value="LysR_substrate"/>
    <property type="match status" value="1"/>
</dbReference>
<dbReference type="GO" id="GO:0003677">
    <property type="term" value="F:DNA binding"/>
    <property type="evidence" value="ECO:0007669"/>
    <property type="project" value="UniProtKB-KW"/>
</dbReference>
<evidence type="ECO:0000256" key="1">
    <source>
        <dbReference type="ARBA" id="ARBA00009437"/>
    </source>
</evidence>
<reference evidence="6 7" key="1">
    <citation type="submission" date="2021-03" db="EMBL/GenBank/DDBJ databases">
        <title>Genomic Encyclopedia of Type Strains, Phase IV (KMG-IV): sequencing the most valuable type-strain genomes for metagenomic binning, comparative biology and taxonomic classification.</title>
        <authorList>
            <person name="Goeker M."/>
        </authorList>
    </citation>
    <scope>NUCLEOTIDE SEQUENCE [LARGE SCALE GENOMIC DNA]</scope>
    <source>
        <strain evidence="6 7">DSM 101872</strain>
    </source>
</reference>
<evidence type="ECO:0000256" key="4">
    <source>
        <dbReference type="ARBA" id="ARBA00023163"/>
    </source>
</evidence>